<evidence type="ECO:0000256" key="6">
    <source>
        <dbReference type="ARBA" id="ARBA00022692"/>
    </source>
</evidence>
<evidence type="ECO:0000313" key="13">
    <source>
        <dbReference type="EMBL" id="MYM57503.1"/>
    </source>
</evidence>
<evidence type="ECO:0000256" key="10">
    <source>
        <dbReference type="SAM" id="Coils"/>
    </source>
</evidence>
<dbReference type="InterPro" id="IPR058781">
    <property type="entry name" value="HH_AprE-like"/>
</dbReference>
<evidence type="ECO:0000256" key="7">
    <source>
        <dbReference type="ARBA" id="ARBA00022989"/>
    </source>
</evidence>
<evidence type="ECO:0000313" key="14">
    <source>
        <dbReference type="Proteomes" id="UP000479043"/>
    </source>
</evidence>
<reference evidence="13 14" key="1">
    <citation type="submission" date="2020-01" db="EMBL/GenBank/DDBJ databases">
        <authorList>
            <person name="Chen S."/>
        </authorList>
    </citation>
    <scope>NUCLEOTIDE SEQUENCE [LARGE SCALE GENOMIC DNA]</scope>
    <source>
        <strain evidence="13 14">GS-10</strain>
    </source>
</reference>
<dbReference type="Gene3D" id="2.40.30.170">
    <property type="match status" value="1"/>
</dbReference>
<evidence type="ECO:0000259" key="12">
    <source>
        <dbReference type="Pfam" id="PF26002"/>
    </source>
</evidence>
<feature type="coiled-coil region" evidence="10">
    <location>
        <begin position="94"/>
        <end position="128"/>
    </location>
</feature>
<dbReference type="InterPro" id="IPR010129">
    <property type="entry name" value="T1SS_HlyD"/>
</dbReference>
<keyword evidence="6 9" id="KW-0812">Transmembrane</keyword>
<evidence type="ECO:0000256" key="1">
    <source>
        <dbReference type="ARBA" id="ARBA00004377"/>
    </source>
</evidence>
<dbReference type="Proteomes" id="UP000479043">
    <property type="component" value="Unassembled WGS sequence"/>
</dbReference>
<keyword evidence="7 9" id="KW-1133">Transmembrane helix</keyword>
<dbReference type="GO" id="GO:0015031">
    <property type="term" value="P:protein transport"/>
    <property type="evidence" value="ECO:0007669"/>
    <property type="project" value="InterPro"/>
</dbReference>
<comment type="subcellular location">
    <subcellularLocation>
        <location evidence="1 9">Cell inner membrane</location>
        <topology evidence="1 9">Single-pass membrane protein</topology>
    </subcellularLocation>
</comment>
<dbReference type="InterPro" id="IPR058982">
    <property type="entry name" value="Beta-barrel_AprE"/>
</dbReference>
<evidence type="ECO:0000259" key="11">
    <source>
        <dbReference type="Pfam" id="PF25994"/>
    </source>
</evidence>
<dbReference type="InterPro" id="IPR050739">
    <property type="entry name" value="MFP"/>
</dbReference>
<dbReference type="RefSeq" id="WP_160975404.1">
    <property type="nucleotide sequence ID" value="NZ_WWEN01000011.1"/>
</dbReference>
<keyword evidence="4 9" id="KW-1003">Cell membrane</keyword>
<dbReference type="SUPFAM" id="SSF111369">
    <property type="entry name" value="HlyD-like secretion proteins"/>
    <property type="match status" value="1"/>
</dbReference>
<feature type="domain" description="AprE-like long alpha-helical hairpin" evidence="11">
    <location>
        <begin position="97"/>
        <end position="288"/>
    </location>
</feature>
<evidence type="ECO:0000256" key="8">
    <source>
        <dbReference type="ARBA" id="ARBA00023136"/>
    </source>
</evidence>
<evidence type="ECO:0000256" key="4">
    <source>
        <dbReference type="ARBA" id="ARBA00022475"/>
    </source>
</evidence>
<comment type="similarity">
    <text evidence="2 9">Belongs to the membrane fusion protein (MFP) (TC 8.A.1) family.</text>
</comment>
<dbReference type="NCBIfam" id="TIGR01843">
    <property type="entry name" value="type_I_hlyD"/>
    <property type="match status" value="1"/>
</dbReference>
<dbReference type="Pfam" id="PF25994">
    <property type="entry name" value="HH_AprE"/>
    <property type="match status" value="1"/>
</dbReference>
<feature type="coiled-coil region" evidence="10">
    <location>
        <begin position="225"/>
        <end position="288"/>
    </location>
</feature>
<dbReference type="PRINTS" id="PR01490">
    <property type="entry name" value="RTXTOXIND"/>
</dbReference>
<keyword evidence="8 9" id="KW-0472">Membrane</keyword>
<proteinExistence type="inferred from homology"/>
<evidence type="ECO:0000256" key="5">
    <source>
        <dbReference type="ARBA" id="ARBA00022519"/>
    </source>
</evidence>
<accession>A0A6L8LPF5</accession>
<dbReference type="GO" id="GO:0005886">
    <property type="term" value="C:plasma membrane"/>
    <property type="evidence" value="ECO:0007669"/>
    <property type="project" value="UniProtKB-SubCell"/>
</dbReference>
<evidence type="ECO:0000256" key="3">
    <source>
        <dbReference type="ARBA" id="ARBA00022448"/>
    </source>
</evidence>
<dbReference type="AlphaFoldDB" id="A0A6L8LPF5"/>
<keyword evidence="5 9" id="KW-0997">Cell inner membrane</keyword>
<keyword evidence="3 9" id="KW-0813">Transport</keyword>
<name>A0A6L8LPF5_9RHOB</name>
<dbReference type="Pfam" id="PF26002">
    <property type="entry name" value="Beta-barrel_AprE"/>
    <property type="match status" value="1"/>
</dbReference>
<dbReference type="Gene3D" id="2.40.50.100">
    <property type="match status" value="1"/>
</dbReference>
<keyword evidence="10" id="KW-0175">Coiled coil</keyword>
<comment type="caution">
    <text evidence="13">The sequence shown here is derived from an EMBL/GenBank/DDBJ whole genome shotgun (WGS) entry which is preliminary data.</text>
</comment>
<evidence type="ECO:0000256" key="2">
    <source>
        <dbReference type="ARBA" id="ARBA00009477"/>
    </source>
</evidence>
<feature type="transmembrane region" description="Helical" evidence="9">
    <location>
        <begin position="21"/>
        <end position="42"/>
    </location>
</feature>
<dbReference type="EMBL" id="WWEN01000011">
    <property type="protein sequence ID" value="MYM57503.1"/>
    <property type="molecule type" value="Genomic_DNA"/>
</dbReference>
<feature type="domain" description="AprE-like beta-barrel" evidence="12">
    <location>
        <begin position="330"/>
        <end position="421"/>
    </location>
</feature>
<dbReference type="PANTHER" id="PTHR30386:SF17">
    <property type="entry name" value="ALKALINE PROTEASE SECRETION PROTEIN APRE"/>
    <property type="match status" value="1"/>
</dbReference>
<sequence length="444" mass="49480">MTQSVEILEWHHEVPRSIRKQAIFGIFLFVVAFGGFGSWAFYAPLASAVISQGSFVATGRNKIVQHLEGGIIEALVVSEGDRVEKGDVLIQLKQTAAQADLRELEFRKARLEANEARVRAEYEEADRIEFPPNLVQMADTNEEASQIIADQRLAFESSRSVEDQELAILRNGIEALNIRSTGYKAQLDAYRERGLSLEEELADKEGLLDKGLIRRPEYNAVRRAVLETTGHIARLESEIEEIERSRLKFDLEIQKLTTERRRRALDELQAVQAELDSIREKARKAEDVLSRSAVVAPVGGTVVRMYYHSAGGVIESGKPIAEILPADAPLLIEALVPRKDIDNVRLGQAAAVRLSGLNKRTTPVLSGFVSYLSADAITDTSLGVAREVYVANIDLPPSEYGRVSSFTPLPGMPAEVMITTEERTFFEYLIKPVRDSMSRAFREQ</sequence>
<organism evidence="13 14">
    <name type="scientific">Thalassovita mangrovi</name>
    <dbReference type="NCBI Taxonomy" id="2692236"/>
    <lineage>
        <taxon>Bacteria</taxon>
        <taxon>Pseudomonadati</taxon>
        <taxon>Pseudomonadota</taxon>
        <taxon>Alphaproteobacteria</taxon>
        <taxon>Rhodobacterales</taxon>
        <taxon>Roseobacteraceae</taxon>
        <taxon>Thalassovita</taxon>
    </lineage>
</organism>
<protein>
    <recommendedName>
        <fullName evidence="9">Membrane fusion protein (MFP) family protein</fullName>
    </recommendedName>
</protein>
<keyword evidence="14" id="KW-1185">Reference proteome</keyword>
<dbReference type="PANTHER" id="PTHR30386">
    <property type="entry name" value="MEMBRANE FUSION SUBUNIT OF EMRAB-TOLC MULTIDRUG EFFLUX PUMP"/>
    <property type="match status" value="1"/>
</dbReference>
<evidence type="ECO:0000256" key="9">
    <source>
        <dbReference type="RuleBase" id="RU365093"/>
    </source>
</evidence>
<gene>
    <name evidence="13" type="ORF">GR167_19455</name>
</gene>